<feature type="domain" description="FYVE-type" evidence="7">
    <location>
        <begin position="1028"/>
        <end position="1145"/>
    </location>
</feature>
<dbReference type="InterPro" id="IPR011993">
    <property type="entry name" value="PH-like_dom_sf"/>
</dbReference>
<dbReference type="InterPro" id="IPR011011">
    <property type="entry name" value="Znf_FYVE_PHD"/>
</dbReference>
<dbReference type="Proteomes" id="UP000008743">
    <property type="component" value="Unassembled WGS sequence"/>
</dbReference>
<dbReference type="Gene3D" id="3.30.40.10">
    <property type="entry name" value="Zinc/RING finger domain, C3HC4 (zinc finger)"/>
    <property type="match status" value="1"/>
</dbReference>
<dbReference type="Pfam" id="PF22697">
    <property type="entry name" value="SOS1_NGEF_PH"/>
    <property type="match status" value="1"/>
</dbReference>
<evidence type="ECO:0000256" key="5">
    <source>
        <dbReference type="SAM" id="MobiDB-lite"/>
    </source>
</evidence>
<dbReference type="InterPro" id="IPR055251">
    <property type="entry name" value="SOS1_NGEF_PH"/>
</dbReference>
<evidence type="ECO:0008006" key="10">
    <source>
        <dbReference type="Google" id="ProtNLM"/>
    </source>
</evidence>
<evidence type="ECO:0000313" key="8">
    <source>
        <dbReference type="EMBL" id="KJE96198.1"/>
    </source>
</evidence>
<evidence type="ECO:0000259" key="7">
    <source>
        <dbReference type="PROSITE" id="PS50178"/>
    </source>
</evidence>
<organism evidence="8 9">
    <name type="scientific">Capsaspora owczarzaki (strain ATCC 30864)</name>
    <dbReference type="NCBI Taxonomy" id="595528"/>
    <lineage>
        <taxon>Eukaryota</taxon>
        <taxon>Filasterea</taxon>
        <taxon>Capsaspora</taxon>
    </lineage>
</organism>
<name>A0A0D2WVI0_CAPO3</name>
<dbReference type="GO" id="GO:0008270">
    <property type="term" value="F:zinc ion binding"/>
    <property type="evidence" value="ECO:0007669"/>
    <property type="project" value="UniProtKB-KW"/>
</dbReference>
<protein>
    <recommendedName>
        <fullName evidence="10">FYVE-type domain-containing protein</fullName>
    </recommendedName>
</protein>
<dbReference type="STRING" id="595528.A0A0D2WVI0"/>
<dbReference type="InParanoid" id="A0A0D2WVI0"/>
<dbReference type="SMART" id="SM00233">
    <property type="entry name" value="PH"/>
    <property type="match status" value="1"/>
</dbReference>
<dbReference type="GO" id="GO:0005769">
    <property type="term" value="C:early endosome"/>
    <property type="evidence" value="ECO:0007669"/>
    <property type="project" value="TreeGrafter"/>
</dbReference>
<gene>
    <name evidence="8" type="ORF">CAOG_006556</name>
</gene>
<feature type="region of interest" description="Disordered" evidence="5">
    <location>
        <begin position="109"/>
        <end position="152"/>
    </location>
</feature>
<evidence type="ECO:0000259" key="6">
    <source>
        <dbReference type="PROSITE" id="PS50003"/>
    </source>
</evidence>
<dbReference type="InterPro" id="IPR000306">
    <property type="entry name" value="Znf_FYVE"/>
</dbReference>
<dbReference type="InterPro" id="IPR017455">
    <property type="entry name" value="Znf_FYVE-rel"/>
</dbReference>
<keyword evidence="9" id="KW-1185">Reference proteome</keyword>
<dbReference type="GO" id="GO:0007032">
    <property type="term" value="P:endosome organization"/>
    <property type="evidence" value="ECO:0007669"/>
    <property type="project" value="TreeGrafter"/>
</dbReference>
<keyword evidence="2 4" id="KW-0863">Zinc-finger</keyword>
<evidence type="ECO:0000256" key="4">
    <source>
        <dbReference type="PROSITE-ProRule" id="PRU00091"/>
    </source>
</evidence>
<feature type="compositionally biased region" description="Low complexity" evidence="5">
    <location>
        <begin position="1"/>
        <end position="22"/>
    </location>
</feature>
<dbReference type="PANTHER" id="PTHR46280">
    <property type="entry name" value="PLECKSTRIN HOMOLOGY DOMAIN-CONTAINING FAMILY F MEMBER 2-RELATED"/>
    <property type="match status" value="1"/>
</dbReference>
<keyword evidence="1" id="KW-0479">Metal-binding</keyword>
<evidence type="ECO:0000313" key="9">
    <source>
        <dbReference type="Proteomes" id="UP000008743"/>
    </source>
</evidence>
<dbReference type="eggNOG" id="KOG1729">
    <property type="taxonomic scope" value="Eukaryota"/>
</dbReference>
<reference evidence="9" key="1">
    <citation type="submission" date="2011-02" db="EMBL/GenBank/DDBJ databases">
        <title>The Genome Sequence of Capsaspora owczarzaki ATCC 30864.</title>
        <authorList>
            <person name="Russ C."/>
            <person name="Cuomo C."/>
            <person name="Burger G."/>
            <person name="Gray M.W."/>
            <person name="Holland P.W.H."/>
            <person name="King N."/>
            <person name="Lang F.B.F."/>
            <person name="Roger A.J."/>
            <person name="Ruiz-Trillo I."/>
            <person name="Young S.K."/>
            <person name="Zeng Q."/>
            <person name="Gargeya S."/>
            <person name="Alvarado L."/>
            <person name="Berlin A."/>
            <person name="Chapman S.B."/>
            <person name="Chen Z."/>
            <person name="Freedman E."/>
            <person name="Gellesch M."/>
            <person name="Goldberg J."/>
            <person name="Griggs A."/>
            <person name="Gujja S."/>
            <person name="Heilman E."/>
            <person name="Heiman D."/>
            <person name="Howarth C."/>
            <person name="Mehta T."/>
            <person name="Neiman D."/>
            <person name="Pearson M."/>
            <person name="Roberts A."/>
            <person name="Saif S."/>
            <person name="Shea T."/>
            <person name="Shenoy N."/>
            <person name="Sisk P."/>
            <person name="Stolte C."/>
            <person name="Sykes S."/>
            <person name="White J."/>
            <person name="Yandava C."/>
            <person name="Haas B."/>
            <person name="Nusbaum C."/>
            <person name="Birren B."/>
        </authorList>
    </citation>
    <scope>NUCLEOTIDE SEQUENCE</scope>
    <source>
        <strain evidence="9">ATCC 30864</strain>
    </source>
</reference>
<proteinExistence type="predicted"/>
<feature type="compositionally biased region" description="Acidic residues" evidence="5">
    <location>
        <begin position="109"/>
        <end position="134"/>
    </location>
</feature>
<dbReference type="SUPFAM" id="SSF57903">
    <property type="entry name" value="FYVE/PHD zinc finger"/>
    <property type="match status" value="1"/>
</dbReference>
<dbReference type="PROSITE" id="PS50003">
    <property type="entry name" value="PH_DOMAIN"/>
    <property type="match status" value="1"/>
</dbReference>
<dbReference type="Pfam" id="PF01363">
    <property type="entry name" value="FYVE"/>
    <property type="match status" value="1"/>
</dbReference>
<accession>A0A0D2WVI0</accession>
<keyword evidence="3" id="KW-0862">Zinc</keyword>
<dbReference type="SMART" id="SM00064">
    <property type="entry name" value="FYVE"/>
    <property type="match status" value="1"/>
</dbReference>
<dbReference type="InterPro" id="IPR051765">
    <property type="entry name" value="PH_domain-containing_F"/>
</dbReference>
<dbReference type="EMBL" id="KE346370">
    <property type="protein sequence ID" value="KJE96198.1"/>
    <property type="molecule type" value="Genomic_DNA"/>
</dbReference>
<feature type="region of interest" description="Disordered" evidence="5">
    <location>
        <begin position="1"/>
        <end position="70"/>
    </location>
</feature>
<feature type="compositionally biased region" description="Low complexity" evidence="5">
    <location>
        <begin position="61"/>
        <end position="70"/>
    </location>
</feature>
<feature type="domain" description="PH" evidence="6">
    <location>
        <begin position="903"/>
        <end position="1002"/>
    </location>
</feature>
<dbReference type="Gene3D" id="2.30.29.30">
    <property type="entry name" value="Pleckstrin-homology domain (PH domain)/Phosphotyrosine-binding domain (PTB)"/>
    <property type="match status" value="1"/>
</dbReference>
<dbReference type="InterPro" id="IPR013083">
    <property type="entry name" value="Znf_RING/FYVE/PHD"/>
</dbReference>
<dbReference type="InterPro" id="IPR001849">
    <property type="entry name" value="PH_domain"/>
</dbReference>
<evidence type="ECO:0000256" key="2">
    <source>
        <dbReference type="ARBA" id="ARBA00022771"/>
    </source>
</evidence>
<evidence type="ECO:0000256" key="1">
    <source>
        <dbReference type="ARBA" id="ARBA00022723"/>
    </source>
</evidence>
<evidence type="ECO:0000256" key="3">
    <source>
        <dbReference type="ARBA" id="ARBA00022833"/>
    </source>
</evidence>
<dbReference type="PANTHER" id="PTHR46280:SF3">
    <property type="entry name" value="PLECKSTRIN HOMOLOGY DOMAIN-CONTAINING FAMILY F MEMBER 1 HOMOLOG"/>
    <property type="match status" value="1"/>
</dbReference>
<feature type="region of interest" description="Disordered" evidence="5">
    <location>
        <begin position="1085"/>
        <end position="1105"/>
    </location>
</feature>
<dbReference type="SUPFAM" id="SSF50729">
    <property type="entry name" value="PH domain-like"/>
    <property type="match status" value="1"/>
</dbReference>
<dbReference type="RefSeq" id="XP_004345305.1">
    <property type="nucleotide sequence ID" value="XM_004345255.2"/>
</dbReference>
<dbReference type="PROSITE" id="PS50178">
    <property type="entry name" value="ZF_FYVE"/>
    <property type="match status" value="1"/>
</dbReference>
<dbReference type="GO" id="GO:0008333">
    <property type="term" value="P:endosome to lysosome transport"/>
    <property type="evidence" value="ECO:0007669"/>
    <property type="project" value="TreeGrafter"/>
</dbReference>
<sequence length="1250" mass="138217">MFQPLSPSPSALSTSGTPTGSADEAMSKRQRKVKLAKLQAMLGDPLSERDLKSQNLLQSPSLGSSATASDASSVAILSSRFRDSLERLSVLFEDQNAVEALLANVIGFDTDDNDDDDANDDDDDDNDDESDDEGAPPQSRSTRSKSRAKKLEARLARRRKLRKLHHFFGDRPTRDLLFEQHIFRNLEQEITDVFAAGPEGDQLRGVLNKLRERFRTKSQEEQDALNRMQALAPPTINVPVGTMTLTKKQRTAKLSKLTQVLGAPLSLEQLLGQSLFDDGTSPQPEEGVDSEEAIATNPDVLMHSISKLKTIVGDEEAMQDVLSQIVDDQEPPNPKETRQHRMKKLHNFFGDAPARHLLFEQQILQSLEDVIAEEPPAQQAALRSQLSDLRASFSAYKRQSLAKAVATQGAAPVPSTGTAPNPLTKQQRIKKLVKLQQILGAELPASEESSQLMLPKMGDRRESIASVASTTSSSSGSNAVGLHLRRLSRIVDDQDAVEGLLASVLGILDQNEQLNKELRKKRLRKLHHFFGDRPQRDLLFEHLVFEQVELEIETEGPDSERKAHAEELERLRRRFKEQSERDLKQLGYRPHTRTETKVVLATGGVGQSAYQTLSKKQRVRKLTKLQELLGETLPVEEQMNQSIVTPTARPASGAHTIASNREKLKQSVKQISSILQDDPTALHSVLETLQSSGTDTESEDLDADATPQEKELRRKRLRKLQSFFGDRPSENILLEQQVIQRLEARVNAELDAAARAELEADLDVMRRSLTASRTDIPNVALTSGLMSGGTKASSALAINPAEYDPDEATNTAALLAQKDDDDKTNKLLDVAHHSSSERFAKQSMQGYRILGFVSGKEDPAPATTSITKLPSFMTVGDSANRSAIRRIDERFGDSSPLAIEGRVLLHEGALTVIDEKGNRKKREFFLFNDVLVYGKKKLSRLGSKHVMPLDNLGVISVADDVSTDVKNVFHIVLMSAPERLTVCTESVAEKQMWIDQITTAVTHAVISWHGELKDVDAGQIWTPQWMPETDVRLCSLCLQTRFSMLHRKHHCSVCGLVVCSSCSPHLAPVARTTAIGAAILRSRNQKRSSPAANSPDDLSNSSSTLYGSNSNLERSSTLGSQSALSSDDSDNVYVRVCSSCTEKGVSLIANSAKLAEWNCDLAVFERELAKTRNLHAHNPPNAPNNAALLDMVDVLTRKVIHYLSNIARFEYILEIRSRKRLNAGKKAPRAKLLYDTVQLSLRNSNPESDI</sequence>
<feature type="region of interest" description="Disordered" evidence="5">
    <location>
        <begin position="690"/>
        <end position="710"/>
    </location>
</feature>
<dbReference type="AlphaFoldDB" id="A0A0D2WVI0"/>
<dbReference type="GO" id="GO:0035091">
    <property type="term" value="F:phosphatidylinositol binding"/>
    <property type="evidence" value="ECO:0007669"/>
    <property type="project" value="TreeGrafter"/>
</dbReference>